<feature type="transmembrane region" description="Helical" evidence="2">
    <location>
        <begin position="406"/>
        <end position="425"/>
    </location>
</feature>
<feature type="transmembrane region" description="Helical" evidence="2">
    <location>
        <begin position="473"/>
        <end position="500"/>
    </location>
</feature>
<accession>A0A014N2D7</accession>
<dbReference type="EMBL" id="JELW01000016">
    <property type="protein sequence ID" value="EXU99800.1"/>
    <property type="molecule type" value="Genomic_DNA"/>
</dbReference>
<feature type="compositionally biased region" description="Basic and acidic residues" evidence="1">
    <location>
        <begin position="137"/>
        <end position="146"/>
    </location>
</feature>
<dbReference type="Pfam" id="PF06772">
    <property type="entry name" value="LtrA"/>
    <property type="match status" value="1"/>
</dbReference>
<dbReference type="PANTHER" id="PTHR36840">
    <property type="entry name" value="BLL5714 PROTEIN"/>
    <property type="match status" value="1"/>
</dbReference>
<feature type="region of interest" description="Disordered" evidence="1">
    <location>
        <begin position="126"/>
        <end position="146"/>
    </location>
</feature>
<feature type="transmembrane region" description="Helical" evidence="2">
    <location>
        <begin position="431"/>
        <end position="452"/>
    </location>
</feature>
<keyword evidence="2" id="KW-0472">Membrane</keyword>
<keyword evidence="2" id="KW-0812">Transmembrane</keyword>
<name>A0A014N2D7_9HYPO</name>
<feature type="transmembrane region" description="Helical" evidence="2">
    <location>
        <begin position="352"/>
        <end position="373"/>
    </location>
</feature>
<reference evidence="3 4" key="1">
    <citation type="submission" date="2014-02" db="EMBL/GenBank/DDBJ databases">
        <title>The genome sequence of the entomopathogenic fungus Metarhizium robertsii ARSEF 2575.</title>
        <authorList>
            <person name="Giuliano Garisto Donzelli B."/>
            <person name="Roe B.A."/>
            <person name="Macmil S.L."/>
            <person name="Krasnoff S.B."/>
            <person name="Gibson D.M."/>
        </authorList>
    </citation>
    <scope>NUCLEOTIDE SEQUENCE [LARGE SCALE GENOMIC DNA]</scope>
    <source>
        <strain evidence="3 4">ARSEF 2575</strain>
    </source>
</reference>
<feature type="transmembrane region" description="Helical" evidence="2">
    <location>
        <begin position="323"/>
        <end position="340"/>
    </location>
</feature>
<organism evidence="3 4">
    <name type="scientific">Metarhizium robertsii</name>
    <dbReference type="NCBI Taxonomy" id="568076"/>
    <lineage>
        <taxon>Eukaryota</taxon>
        <taxon>Fungi</taxon>
        <taxon>Dikarya</taxon>
        <taxon>Ascomycota</taxon>
        <taxon>Pezizomycotina</taxon>
        <taxon>Sordariomycetes</taxon>
        <taxon>Hypocreomycetidae</taxon>
        <taxon>Hypocreales</taxon>
        <taxon>Clavicipitaceae</taxon>
        <taxon>Metarhizium</taxon>
    </lineage>
</organism>
<feature type="transmembrane region" description="Helical" evidence="2">
    <location>
        <begin position="586"/>
        <end position="605"/>
    </location>
</feature>
<feature type="region of interest" description="Disordered" evidence="1">
    <location>
        <begin position="631"/>
        <end position="663"/>
    </location>
</feature>
<evidence type="ECO:0000256" key="2">
    <source>
        <dbReference type="SAM" id="Phobius"/>
    </source>
</evidence>
<sequence length="663" mass="74148">MSSSTPVGRRRPPQEFTLPSGKKVIAALADAVPSLRRQYSNSSDDVEVVVQGSAEHTNYLKESRQHHESRRAELKERHGTAFDEWEDVQNQLNSVTAQLSRMSTNTSGLHGNYGKFGFDAGVRTYDDGQGEANGSGEGRERADETHHEGYRQASTIKLAKRPVVRQWFHRNVLWRGSEQTEIMAVELFFDLLYVGIIHSNGEHMSEEPNGEELLRFAVTFIMSWKIWTDVTMALSWFETDDVLTRLEILFEIALLLACVLPNLISRCQSANRRSFTTNMTNCFVDDPAHNTYTQLVSFYLAARLLFAVHYVVIAYLVPMVRGAMITSAITVLVPSAIWIASIHVEMPGRLGLIWPALALDMYGSGIFIGLFRYARSAGADTSMGKKLNKLFEFYPAMNIEHKVERMNAFVSLVLGYSVVGILFQSNGGYNVNAFLGKAVLGLMQAFFFNWIYFDVDASTINVHAIRHSANGAVLWQFAHLPFVMGYIVATSALSTLVLALDVPNTERDQLRPPYSVRAEEHLSSGVRFFYCQGLAIALLSMAFISLSHSHRTPPTMRLSKPVRLINRVLVCIIMFLLPIATHLDSLSLISTTLGLTAYVLIVELWGKSCKDESFFPGRRDVSKMRAMADAKSAEAEVQGTDNPNPGQMRADRMPLDQNDTTAF</sequence>
<proteinExistence type="predicted"/>
<dbReference type="eggNOG" id="ENOG502RZXZ">
    <property type="taxonomic scope" value="Eukaryota"/>
</dbReference>
<feature type="transmembrane region" description="Helical" evidence="2">
    <location>
        <begin position="246"/>
        <end position="264"/>
    </location>
</feature>
<dbReference type="PANTHER" id="PTHR36840:SF1">
    <property type="entry name" value="BLL5714 PROTEIN"/>
    <property type="match status" value="1"/>
</dbReference>
<dbReference type="Proteomes" id="UP000030151">
    <property type="component" value="Unassembled WGS sequence"/>
</dbReference>
<protein>
    <submittedName>
        <fullName evidence="3">Bacterial low temperature requirement A protein (LtrA) domain protein</fullName>
    </submittedName>
</protein>
<feature type="transmembrane region" description="Helical" evidence="2">
    <location>
        <begin position="564"/>
        <end position="580"/>
    </location>
</feature>
<evidence type="ECO:0000313" key="3">
    <source>
        <dbReference type="EMBL" id="EXU99800.1"/>
    </source>
</evidence>
<dbReference type="HOGENOM" id="CLU_022899_1_0_1"/>
<evidence type="ECO:0000256" key="1">
    <source>
        <dbReference type="SAM" id="MobiDB-lite"/>
    </source>
</evidence>
<dbReference type="InterPro" id="IPR010640">
    <property type="entry name" value="Low_temperature_requirement_A"/>
</dbReference>
<gene>
    <name evidence="3" type="ORF">X797_006929</name>
</gene>
<evidence type="ECO:0000313" key="4">
    <source>
        <dbReference type="Proteomes" id="UP000030151"/>
    </source>
</evidence>
<dbReference type="OrthoDB" id="191995at2759"/>
<keyword evidence="2" id="KW-1133">Transmembrane helix</keyword>
<dbReference type="AlphaFoldDB" id="A0A014N2D7"/>
<feature type="transmembrane region" description="Helical" evidence="2">
    <location>
        <begin position="296"/>
        <end position="316"/>
    </location>
</feature>
<comment type="caution">
    <text evidence="3">The sequence shown here is derived from an EMBL/GenBank/DDBJ whole genome shotgun (WGS) entry which is preliminary data.</text>
</comment>